<evidence type="ECO:0000256" key="2">
    <source>
        <dbReference type="ARBA" id="ARBA00022801"/>
    </source>
</evidence>
<dbReference type="PANTHER" id="PTHR11347">
    <property type="entry name" value="CYCLIC NUCLEOTIDE PHOSPHODIESTERASE"/>
    <property type="match status" value="1"/>
</dbReference>
<evidence type="ECO:0000256" key="1">
    <source>
        <dbReference type="ARBA" id="ARBA00022723"/>
    </source>
</evidence>
<reference evidence="6" key="1">
    <citation type="submission" date="2024-04" db="EMBL/GenBank/DDBJ databases">
        <title>Salinicola lusitanus LLJ914,a marine bacterium isolated from the Okinawa Trough.</title>
        <authorList>
            <person name="Li J."/>
        </authorList>
    </citation>
    <scope>NUCLEOTIDE SEQUENCE [LARGE SCALE GENOMIC DNA]</scope>
</reference>
<feature type="coiled-coil region" evidence="3">
    <location>
        <begin position="72"/>
        <end position="116"/>
    </location>
</feature>
<dbReference type="Pfam" id="PF00233">
    <property type="entry name" value="PDEase_I"/>
    <property type="match status" value="2"/>
</dbReference>
<evidence type="ECO:0000256" key="3">
    <source>
        <dbReference type="SAM" id="Coils"/>
    </source>
</evidence>
<dbReference type="GO" id="GO:0046872">
    <property type="term" value="F:metal ion binding"/>
    <property type="evidence" value="ECO:0007669"/>
    <property type="project" value="UniProtKB-KW"/>
</dbReference>
<gene>
    <name evidence="5" type="ORF">WMY93_032934</name>
</gene>
<keyword evidence="6" id="KW-1185">Reference proteome</keyword>
<dbReference type="EMBL" id="JBBPFD010000099">
    <property type="protein sequence ID" value="KAK7880424.1"/>
    <property type="molecule type" value="Genomic_DNA"/>
</dbReference>
<keyword evidence="2" id="KW-0378">Hydrolase</keyword>
<dbReference type="InterPro" id="IPR002073">
    <property type="entry name" value="PDEase_catalytic_dom"/>
</dbReference>
<keyword evidence="1" id="KW-0479">Metal-binding</keyword>
<comment type="caution">
    <text evidence="5">The sequence shown here is derived from an EMBL/GenBank/DDBJ whole genome shotgun (WGS) entry which is preliminary data.</text>
</comment>
<sequence>MATKIIYFVVNGREETAEFGRIVPTQRSKLDLKHPEAFHSDGRLLKISASLQENRKSAPYTLDSCVAVPTQLGSMETRLEQLENRVMEMSQSPDLLQDLDREVEDFKRKLQTVEHLSWMGLFKDNTEKFIHKTGPRLMSVHGLCERGTGPHGRARPLASVHEERQRVRTTFFNMRSTEHLKTPMFDNCPVFALLWAVEEPEMLVLLQTMFLDLDFVSEFQMETRTLQNFLLEVYGHYNNIPFHNFQHCFCVTQMVKHTRETVRVIWLTDLRSKLSRTELLVMLTSALCHDLTIRYNNVYQPDCNILKNVTSEQYKRFELNDQLMKIMVKVSDISNEARPMSVAEPWLDCLLQEFLTRATRRSCEVYRDSVHGQRESSKPSSQTNFIRFVLLPLFTELTKLFPCLQQHILEPVQRALDITANWRKTLQNQRTQLRTRLKKTPQIDLV</sequence>
<dbReference type="InterPro" id="IPR036971">
    <property type="entry name" value="PDEase_catalytic_dom_sf"/>
</dbReference>
<keyword evidence="3" id="KW-0175">Coiled coil</keyword>
<dbReference type="Proteomes" id="UP001460270">
    <property type="component" value="Unassembled WGS sequence"/>
</dbReference>
<evidence type="ECO:0000259" key="4">
    <source>
        <dbReference type="PROSITE" id="PS51845"/>
    </source>
</evidence>
<dbReference type="Gene3D" id="1.10.1300.10">
    <property type="entry name" value="3'5'-cyclic nucleotide phosphodiesterase, catalytic domain"/>
    <property type="match status" value="2"/>
</dbReference>
<evidence type="ECO:0000313" key="5">
    <source>
        <dbReference type="EMBL" id="KAK7880424.1"/>
    </source>
</evidence>
<evidence type="ECO:0000313" key="6">
    <source>
        <dbReference type="Proteomes" id="UP001460270"/>
    </source>
</evidence>
<dbReference type="PROSITE" id="PS51845">
    <property type="entry name" value="PDEASE_I_2"/>
    <property type="match status" value="1"/>
</dbReference>
<dbReference type="SUPFAM" id="SSF109604">
    <property type="entry name" value="HD-domain/PDEase-like"/>
    <property type="match status" value="1"/>
</dbReference>
<accession>A0AAW0MU94</accession>
<dbReference type="AlphaFoldDB" id="A0AAW0MU94"/>
<organism evidence="5 6">
    <name type="scientific">Mugilogobius chulae</name>
    <name type="common">yellowstripe goby</name>
    <dbReference type="NCBI Taxonomy" id="88201"/>
    <lineage>
        <taxon>Eukaryota</taxon>
        <taxon>Metazoa</taxon>
        <taxon>Chordata</taxon>
        <taxon>Craniata</taxon>
        <taxon>Vertebrata</taxon>
        <taxon>Euteleostomi</taxon>
        <taxon>Actinopterygii</taxon>
        <taxon>Neopterygii</taxon>
        <taxon>Teleostei</taxon>
        <taxon>Neoteleostei</taxon>
        <taxon>Acanthomorphata</taxon>
        <taxon>Gobiaria</taxon>
        <taxon>Gobiiformes</taxon>
        <taxon>Gobioidei</taxon>
        <taxon>Gobiidae</taxon>
        <taxon>Gobionellinae</taxon>
        <taxon>Mugilogobius</taxon>
    </lineage>
</organism>
<feature type="domain" description="PDEase" evidence="4">
    <location>
        <begin position="159"/>
        <end position="291"/>
    </location>
</feature>
<dbReference type="GO" id="GO:0007165">
    <property type="term" value="P:signal transduction"/>
    <property type="evidence" value="ECO:0007669"/>
    <property type="project" value="InterPro"/>
</dbReference>
<protein>
    <recommendedName>
        <fullName evidence="4">PDEase domain-containing protein</fullName>
    </recommendedName>
</protein>
<name>A0AAW0MU94_9GOBI</name>
<proteinExistence type="predicted"/>
<dbReference type="GO" id="GO:0004114">
    <property type="term" value="F:3',5'-cyclic-nucleotide phosphodiesterase activity"/>
    <property type="evidence" value="ECO:0007669"/>
    <property type="project" value="InterPro"/>
</dbReference>